<dbReference type="PANTHER" id="PTHR35770">
    <property type="entry name" value="U2 SMALL NUCLEAR RIBONUCLEOPROTEIN AUXILIARY FACTOR-LIKE PROTEIN"/>
    <property type="match status" value="1"/>
</dbReference>
<keyword evidence="2" id="KW-1185">Reference proteome</keyword>
<protein>
    <submittedName>
        <fullName evidence="1">Uncharacterized protein</fullName>
    </submittedName>
</protein>
<reference evidence="1" key="1">
    <citation type="submission" date="2023-05" db="EMBL/GenBank/DDBJ databases">
        <title>Nepenthes gracilis genome sequencing.</title>
        <authorList>
            <person name="Fukushima K."/>
        </authorList>
    </citation>
    <scope>NUCLEOTIDE SEQUENCE</scope>
    <source>
        <strain evidence="1">SING2019-196</strain>
    </source>
</reference>
<proteinExistence type="predicted"/>
<organism evidence="1 2">
    <name type="scientific">Nepenthes gracilis</name>
    <name type="common">Slender pitcher plant</name>
    <dbReference type="NCBI Taxonomy" id="150966"/>
    <lineage>
        <taxon>Eukaryota</taxon>
        <taxon>Viridiplantae</taxon>
        <taxon>Streptophyta</taxon>
        <taxon>Embryophyta</taxon>
        <taxon>Tracheophyta</taxon>
        <taxon>Spermatophyta</taxon>
        <taxon>Magnoliopsida</taxon>
        <taxon>eudicotyledons</taxon>
        <taxon>Gunneridae</taxon>
        <taxon>Pentapetalae</taxon>
        <taxon>Caryophyllales</taxon>
        <taxon>Nepenthaceae</taxon>
        <taxon>Nepenthes</taxon>
    </lineage>
</organism>
<name>A0AAD3S8W7_NEPGR</name>
<dbReference type="Proteomes" id="UP001279734">
    <property type="component" value="Unassembled WGS sequence"/>
</dbReference>
<evidence type="ECO:0000313" key="2">
    <source>
        <dbReference type="Proteomes" id="UP001279734"/>
    </source>
</evidence>
<dbReference type="AlphaFoldDB" id="A0AAD3S8W7"/>
<gene>
    <name evidence="1" type="ORF">Nepgr_008548</name>
</gene>
<dbReference type="PANTHER" id="PTHR35770:SF1">
    <property type="entry name" value="U2 SMALL NUCLEAR RIBONUCLEOPROTEIN AUXILIARY FACTOR-LIKE PROTEIN"/>
    <property type="match status" value="1"/>
</dbReference>
<evidence type="ECO:0000313" key="1">
    <source>
        <dbReference type="EMBL" id="GMH06708.1"/>
    </source>
</evidence>
<sequence length="304" mass="33617">MGCGQERQHAVCCTVLPGWAASFRDQSHNYHPHPKGKLIGFVNLNIKVSLMGFEDFEPIFGEAKAEGPIADSAPLNPYLFHVYAPDPSHLKFRASDFRSYTWESVQSLHQLEDMRDYVGIGGSWSEFMDYVISSLKSEDVKLVLEGHSMGIASAKLVAQKSKGLPLISISVSKLPDSVAGEATANLSLELFKAFKDMRNSFIKEQERCCQLTRVISAEQEKSQAIQSQLDAVLYSRRHKLQKTPSDMIEIFSFAKSDTSSMVLVPNSTGEPPATEAQSTKVVNRVVPAYKRSKVRGAVIAEDEG</sequence>
<dbReference type="EMBL" id="BSYO01000006">
    <property type="protein sequence ID" value="GMH06708.1"/>
    <property type="molecule type" value="Genomic_DNA"/>
</dbReference>
<accession>A0AAD3S8W7</accession>
<comment type="caution">
    <text evidence="1">The sequence shown here is derived from an EMBL/GenBank/DDBJ whole genome shotgun (WGS) entry which is preliminary data.</text>
</comment>